<dbReference type="InterPro" id="IPR023168">
    <property type="entry name" value="GatB_Yqey_C_2"/>
</dbReference>
<dbReference type="InterPro" id="IPR003789">
    <property type="entry name" value="Asn/Gln_tRNA_amidoTrase-B-like"/>
</dbReference>
<dbReference type="InterPro" id="IPR042184">
    <property type="entry name" value="YqeY/Aim41_N"/>
</dbReference>
<dbReference type="EMBL" id="CAJQUM010000001">
    <property type="protein sequence ID" value="CAG4884049.1"/>
    <property type="molecule type" value="Genomic_DNA"/>
</dbReference>
<accession>A0A916N2L5</accession>
<dbReference type="PANTHER" id="PTHR28055:SF1">
    <property type="entry name" value="ALTERED INHERITANCE OF MITOCHONDRIA PROTEIN 41, MITOCHONDRIAL"/>
    <property type="match status" value="1"/>
</dbReference>
<dbReference type="RefSeq" id="WP_220635934.1">
    <property type="nucleotide sequence ID" value="NZ_CAJQUM010000001.1"/>
</dbReference>
<dbReference type="Gene3D" id="1.10.1510.10">
    <property type="entry name" value="Uncharacterised protein YqeY/AIM41 PF09424, N-terminal domain"/>
    <property type="match status" value="1"/>
</dbReference>
<keyword evidence="2" id="KW-1185">Reference proteome</keyword>
<protein>
    <submittedName>
        <fullName evidence="1">Glutamyl-tRNA amidotransferase</fullName>
    </submittedName>
</protein>
<reference evidence="1" key="1">
    <citation type="submission" date="2021-04" db="EMBL/GenBank/DDBJ databases">
        <authorList>
            <person name="Hornung B."/>
        </authorList>
    </citation>
    <scope>NUCLEOTIDE SEQUENCE</scope>
    <source>
        <strain evidence="1">G5G6</strain>
    </source>
</reference>
<dbReference type="Proteomes" id="UP000742786">
    <property type="component" value="Unassembled WGS sequence"/>
</dbReference>
<proteinExistence type="predicted"/>
<evidence type="ECO:0000313" key="2">
    <source>
        <dbReference type="Proteomes" id="UP000742786"/>
    </source>
</evidence>
<dbReference type="SUPFAM" id="SSF89095">
    <property type="entry name" value="GatB/YqeY motif"/>
    <property type="match status" value="1"/>
</dbReference>
<organism evidence="1 2">
    <name type="scientific">Georgfuchsia toluolica</name>
    <dbReference type="NCBI Taxonomy" id="424218"/>
    <lineage>
        <taxon>Bacteria</taxon>
        <taxon>Pseudomonadati</taxon>
        <taxon>Pseudomonadota</taxon>
        <taxon>Betaproteobacteria</taxon>
        <taxon>Nitrosomonadales</taxon>
        <taxon>Sterolibacteriaceae</taxon>
        <taxon>Georgfuchsia</taxon>
    </lineage>
</organism>
<gene>
    <name evidence="1" type="ORF">GTOL_11932</name>
</gene>
<dbReference type="Pfam" id="PF09424">
    <property type="entry name" value="YqeY"/>
    <property type="match status" value="1"/>
</dbReference>
<dbReference type="AlphaFoldDB" id="A0A916N2L5"/>
<evidence type="ECO:0000313" key="1">
    <source>
        <dbReference type="EMBL" id="CAG4884049.1"/>
    </source>
</evidence>
<comment type="caution">
    <text evidence="1">The sequence shown here is derived from an EMBL/GenBank/DDBJ whole genome shotgun (WGS) entry which is preliminary data.</text>
</comment>
<name>A0A916N2L5_9PROT</name>
<dbReference type="GO" id="GO:0016884">
    <property type="term" value="F:carbon-nitrogen ligase activity, with glutamine as amido-N-donor"/>
    <property type="evidence" value="ECO:0007669"/>
    <property type="project" value="InterPro"/>
</dbReference>
<dbReference type="PANTHER" id="PTHR28055">
    <property type="entry name" value="ALTERED INHERITANCE OF MITOCHONDRIA PROTEIN 41, MITOCHONDRIAL"/>
    <property type="match status" value="1"/>
</dbReference>
<sequence length="148" mass="16232">MSLKLRINEDMKTAMRAKDSARLGAIRLLMAAMKQREVDERIDLDDAGVIAVIEKMLKQRKDSITQYEAAKRQDLADAEKFEVDVLMAYMPQALSTAEVEAIIDKALADSGAKAPSEMGKVIALIKPQVAGRADMGEISKLVKARLGN</sequence>
<dbReference type="Gene3D" id="1.10.10.410">
    <property type="match status" value="1"/>
</dbReference>
<dbReference type="InterPro" id="IPR019004">
    <property type="entry name" value="YqeY/Aim41"/>
</dbReference>